<keyword evidence="1" id="KW-0732">Signal</keyword>
<name>A0A552E0D1_MICAE</name>
<evidence type="ECO:0000313" key="3">
    <source>
        <dbReference type="Proteomes" id="UP000320551"/>
    </source>
</evidence>
<comment type="caution">
    <text evidence="2">The sequence shown here is derived from an EMBL/GenBank/DDBJ whole genome shotgun (WGS) entry which is preliminary data.</text>
</comment>
<dbReference type="AlphaFoldDB" id="A0A552E0D1"/>
<gene>
    <name evidence="2" type="ORF">EWV80_06045</name>
</gene>
<dbReference type="EMBL" id="SFBK01000073">
    <property type="protein sequence ID" value="TRU27939.1"/>
    <property type="molecule type" value="Genomic_DNA"/>
</dbReference>
<feature type="signal peptide" evidence="1">
    <location>
        <begin position="1"/>
        <end position="29"/>
    </location>
</feature>
<reference evidence="2 3" key="1">
    <citation type="submission" date="2019-01" db="EMBL/GenBank/DDBJ databases">
        <title>Coherence of Microcystis species and biogeography revealed through population genomics.</title>
        <authorList>
            <person name="Perez-Carrascal O.M."/>
            <person name="Terrat Y."/>
            <person name="Giani A."/>
            <person name="Fortin N."/>
            <person name="Tromas N."/>
            <person name="Shapiro B.J."/>
        </authorList>
    </citation>
    <scope>NUCLEOTIDE SEQUENCE [LARGE SCALE GENOMIC DNA]</scope>
    <source>
        <strain evidence="2">Ma_QC_B_20070730_S2</strain>
    </source>
</reference>
<sequence length="484" mass="51401">MNKISLNLAIVTAVVAFPLSICLSESAQAASVTSLGTENGNSNVISNLGSGSIPSSNLGSPIFNPSIPIFNPSIPSSNLGSGSIPTSNLGSGSIPSSNLGSGSIPTSNLGSGSIPSFGSSPISSGEAYDFLEQAHIFAEYQIGFTQNGIGPVKTRQYAVLDPDVLKGIPLQKDLLYSLDDISVVYEGIGLSSGFSNVNNIKYEDPNSVLKNTSSEFQPVASGPEISADFQPKGKNVGDVAIGNLAKVMDYSHFNWLQEVYNIPKGVSVQNSAGTLYVENGNILQRPFFDPAPNGQSVCGYILGLELDLLRSCSATIQTDNLVYYYDIPGYGGGYTNILTHISEFTVDFYDRPKLPAIIQSGDEFLVKTYLVGVKNNLSQYDFLGNDFSFLWKSNYGCSNSWCGSYSGGAGVLQYDPSFDEYFNSLGLTEEYFTGGVEIMEINGVPVLNSTPSVTNSQSVPEPSNLIGLLGIGIALGFGTKRKMV</sequence>
<accession>A0A552E0D1</accession>
<dbReference type="InterPro" id="IPR013424">
    <property type="entry name" value="Ice-binding_C"/>
</dbReference>
<proteinExistence type="predicted"/>
<evidence type="ECO:0000256" key="1">
    <source>
        <dbReference type="SAM" id="SignalP"/>
    </source>
</evidence>
<dbReference type="NCBIfam" id="TIGR02595">
    <property type="entry name" value="PEP_CTERM"/>
    <property type="match status" value="1"/>
</dbReference>
<dbReference type="Proteomes" id="UP000320551">
    <property type="component" value="Unassembled WGS sequence"/>
</dbReference>
<protein>
    <submittedName>
        <fullName evidence="2">PEP-CTERM sorting domain-containing protein</fullName>
    </submittedName>
</protein>
<feature type="chain" id="PRO_5022203351" evidence="1">
    <location>
        <begin position="30"/>
        <end position="484"/>
    </location>
</feature>
<evidence type="ECO:0000313" key="2">
    <source>
        <dbReference type="EMBL" id="TRU27939.1"/>
    </source>
</evidence>
<organism evidence="2 3">
    <name type="scientific">Microcystis aeruginosa Ma_QC_B_20070730_S2</name>
    <dbReference type="NCBI Taxonomy" id="2486256"/>
    <lineage>
        <taxon>Bacteria</taxon>
        <taxon>Bacillati</taxon>
        <taxon>Cyanobacteriota</taxon>
        <taxon>Cyanophyceae</taxon>
        <taxon>Oscillatoriophycideae</taxon>
        <taxon>Chroococcales</taxon>
        <taxon>Microcystaceae</taxon>
        <taxon>Microcystis</taxon>
    </lineage>
</organism>